<name>A0ACC1SSV3_9HYPO</name>
<gene>
    <name evidence="1" type="ORF">NM208_g2307</name>
</gene>
<protein>
    <submittedName>
        <fullName evidence="1">Uncharacterized protein</fullName>
    </submittedName>
</protein>
<dbReference type="EMBL" id="JANRMS010000135">
    <property type="protein sequence ID" value="KAJ3545847.1"/>
    <property type="molecule type" value="Genomic_DNA"/>
</dbReference>
<reference evidence="1" key="1">
    <citation type="submission" date="2022-08" db="EMBL/GenBank/DDBJ databases">
        <title>Genome Sequence of Fusarium decemcellulare.</title>
        <authorList>
            <person name="Buettner E."/>
        </authorList>
    </citation>
    <scope>NUCLEOTIDE SEQUENCE</scope>
    <source>
        <strain evidence="1">Babe19</strain>
    </source>
</reference>
<organism evidence="1 2">
    <name type="scientific">Fusarium decemcellulare</name>
    <dbReference type="NCBI Taxonomy" id="57161"/>
    <lineage>
        <taxon>Eukaryota</taxon>
        <taxon>Fungi</taxon>
        <taxon>Dikarya</taxon>
        <taxon>Ascomycota</taxon>
        <taxon>Pezizomycotina</taxon>
        <taxon>Sordariomycetes</taxon>
        <taxon>Hypocreomycetidae</taxon>
        <taxon>Hypocreales</taxon>
        <taxon>Nectriaceae</taxon>
        <taxon>Fusarium</taxon>
        <taxon>Fusarium decemcellulare species complex</taxon>
    </lineage>
</organism>
<evidence type="ECO:0000313" key="2">
    <source>
        <dbReference type="Proteomes" id="UP001148629"/>
    </source>
</evidence>
<proteinExistence type="predicted"/>
<dbReference type="Proteomes" id="UP001148629">
    <property type="component" value="Unassembled WGS sequence"/>
</dbReference>
<evidence type="ECO:0000313" key="1">
    <source>
        <dbReference type="EMBL" id="KAJ3545847.1"/>
    </source>
</evidence>
<accession>A0ACC1SSV3</accession>
<keyword evidence="2" id="KW-1185">Reference proteome</keyword>
<sequence length="623" mass="70050">MEAEQPLKIMPRAVSIRLRQYDAIDLSLVPAASPLALLADRPLGQLRSLSREQEFQRLYEKLESIQDAIKDLAEQTINNKNAPLPQQPHKANSCSEPSHDDDDDDSSRFPEGDSSFGRQAVVATQIAELTTAHSGPSTALLHEMENLKRLLGENRTFHRTGYLNSSGSHPCPPIPDLLPADFVLWVLRTVNDTTPYLFTFYSLYDRTQVEEICTKVYFPVQPATSTEITLCHGILCTLLCEPHTAAHPELASDQMSKFRQICQGIFQAGLESHEVMAIPTFENALILSLAMNHAQNEAKLPLQWTLTSVAARHCLALSYHREDRLAQLPPRKAERARRLFWRVYISDKIVSSQLGRTSVIQDYDLDTQLCPVSKEASRAPWDQASVAFVEYSRIQGHIYEALYSVSANNLDSAGRTHIVSKLAERLDKWHDSWTRIDHSQAHHREIFENTFGPVEIVYYSVLTLLHRGATSSKSMVNISPACLQAAYQCLNAHLAYSSSLKIPPAYILPGYAIWLFNITSFIAFAVIFTNCIVNESSSDLELLGKVLLSLEQIAAHFDYSKWQFSLCNALYRIADAFIRLRREDQGASDTNLQNPFLHGWSWLDTSLSSMLEMGGQIEGLDSL</sequence>
<comment type="caution">
    <text evidence="1">The sequence shown here is derived from an EMBL/GenBank/DDBJ whole genome shotgun (WGS) entry which is preliminary data.</text>
</comment>